<dbReference type="EMBL" id="AP011529">
    <property type="protein sequence ID" value="BAI79792.1"/>
    <property type="molecule type" value="Genomic_DNA"/>
</dbReference>
<protein>
    <recommendedName>
        <fullName evidence="6">Mutator family transposase</fullName>
    </recommendedName>
</protein>
<comment type="function">
    <text evidence="1 6">Required for the transposition of the insertion element.</text>
</comment>
<sequence>MNNYNLAELFEKRKDIREVFMEFMSQQFVNFLEKLGEIEREIHCTVNEDSKNGHYTRNFDTFFGKIEGVKIPRTRRTKFHPSFLEPYKRTTFELDEIVLSMYQGGCSTKDIVRTLENLLGQKYSPRWVSKITDDILEEIEKYHNRRFDRWYPVLFIDGTYLKLRRDTVSSEVVYTVMGIDEEGHKEILSFYLFGGSGESALNWKELLYELRERGLQEPVLVIADGLKGIKEAVLEVYPKVDFQSCVVHKVRSSLSKIRKYDESAVTEDMKNIYMQETEEGFLNKYKEFCKKWSVKYPEMIALWEKDLPELMTYLKYPALMRPYIYTTNPLERFHKEVKRRTKVIEVFNDKKALEKVLFLVILEMNGSYKSRKMKHWDYFLAVLRNKRAEKYGRLQEDKNLTQN</sequence>
<evidence type="ECO:0000256" key="1">
    <source>
        <dbReference type="ARBA" id="ARBA00002190"/>
    </source>
</evidence>
<dbReference type="InterPro" id="IPR001207">
    <property type="entry name" value="Transposase_mutator"/>
</dbReference>
<keyword evidence="5 6" id="KW-0233">DNA recombination</keyword>
<dbReference type="eggNOG" id="COG3328">
    <property type="taxonomic scope" value="Bacteria"/>
</dbReference>
<keyword evidence="8" id="KW-1185">Reference proteome</keyword>
<organism evidence="7 8">
    <name type="scientific">Deferribacter desulfuricans (strain DSM 14783 / JCM 11476 / NBRC 101012 / SSM1)</name>
    <dbReference type="NCBI Taxonomy" id="639282"/>
    <lineage>
        <taxon>Bacteria</taxon>
        <taxon>Pseudomonadati</taxon>
        <taxon>Deferribacterota</taxon>
        <taxon>Deferribacteres</taxon>
        <taxon>Deferribacterales</taxon>
        <taxon>Deferribacteraceae</taxon>
        <taxon>Deferribacter</taxon>
    </lineage>
</organism>
<dbReference type="AlphaFoldDB" id="D3PB19"/>
<keyword evidence="4 6" id="KW-0238">DNA-binding</keyword>
<keyword evidence="3 6" id="KW-0815">Transposition</keyword>
<name>D3PB19_DEFDS</name>
<dbReference type="OrthoDB" id="9779930at2"/>
<reference evidence="7 8" key="1">
    <citation type="journal article" date="2010" name="DNA Res.">
        <title>Bacterial lifestyle in a deep-sea hydrothermal vent chimney revealed by the genome sequence of the thermophilic bacterium Deferribacter desulfuricans SSM1.</title>
        <authorList>
            <person name="Takaki Y."/>
            <person name="Shimamura S."/>
            <person name="Nakagawa S."/>
            <person name="Fukuhara Y."/>
            <person name="Horikawa H."/>
            <person name="Ankai A."/>
            <person name="Harada T."/>
            <person name="Hosoyama A."/>
            <person name="Oguchi A."/>
            <person name="Fukui S."/>
            <person name="Fujita N."/>
            <person name="Takami H."/>
            <person name="Takai K."/>
        </authorList>
    </citation>
    <scope>NUCLEOTIDE SEQUENCE [LARGE SCALE GENOMIC DNA]</scope>
    <source>
        <strain evidence="8">DSM 14783 / JCM 11476 / NBRC 101012 / SSM1</strain>
    </source>
</reference>
<dbReference type="PANTHER" id="PTHR33217">
    <property type="entry name" value="TRANSPOSASE FOR INSERTION SEQUENCE ELEMENT IS1081"/>
    <property type="match status" value="1"/>
</dbReference>
<comment type="similarity">
    <text evidence="2 6">Belongs to the transposase mutator family.</text>
</comment>
<evidence type="ECO:0000256" key="4">
    <source>
        <dbReference type="ARBA" id="ARBA00023125"/>
    </source>
</evidence>
<evidence type="ECO:0000256" key="5">
    <source>
        <dbReference type="ARBA" id="ARBA00023172"/>
    </source>
</evidence>
<evidence type="ECO:0000256" key="3">
    <source>
        <dbReference type="ARBA" id="ARBA00022578"/>
    </source>
</evidence>
<evidence type="ECO:0000313" key="7">
    <source>
        <dbReference type="EMBL" id="BAI79792.1"/>
    </source>
</evidence>
<dbReference type="STRING" id="639282.DEFDS_0284"/>
<keyword evidence="6" id="KW-0814">Transposable element</keyword>
<dbReference type="Pfam" id="PF00872">
    <property type="entry name" value="Transposase_mut"/>
    <property type="match status" value="1"/>
</dbReference>
<dbReference type="NCBIfam" id="NF033543">
    <property type="entry name" value="transpos_IS256"/>
    <property type="match status" value="1"/>
</dbReference>
<accession>D3PB19</accession>
<dbReference type="Proteomes" id="UP000001520">
    <property type="component" value="Chromosome"/>
</dbReference>
<dbReference type="RefSeq" id="WP_013007040.1">
    <property type="nucleotide sequence ID" value="NC_013939.1"/>
</dbReference>
<evidence type="ECO:0000256" key="2">
    <source>
        <dbReference type="ARBA" id="ARBA00010961"/>
    </source>
</evidence>
<dbReference type="GO" id="GO:0003677">
    <property type="term" value="F:DNA binding"/>
    <property type="evidence" value="ECO:0007669"/>
    <property type="project" value="UniProtKB-UniRule"/>
</dbReference>
<dbReference type="HOGENOM" id="CLU_036805_2_0_0"/>
<dbReference type="PROSITE" id="PS01007">
    <property type="entry name" value="TRANSPOSASE_MUTATOR"/>
    <property type="match status" value="1"/>
</dbReference>
<dbReference type="KEGG" id="ddf:DEFDS_0284"/>
<dbReference type="PANTHER" id="PTHR33217:SF8">
    <property type="entry name" value="MUTATOR FAMILY TRANSPOSASE"/>
    <property type="match status" value="1"/>
</dbReference>
<gene>
    <name evidence="7" type="ordered locus">DEFDS_0284</name>
</gene>
<dbReference type="GO" id="GO:0006313">
    <property type="term" value="P:DNA transposition"/>
    <property type="evidence" value="ECO:0007669"/>
    <property type="project" value="UniProtKB-UniRule"/>
</dbReference>
<evidence type="ECO:0000313" key="8">
    <source>
        <dbReference type="Proteomes" id="UP000001520"/>
    </source>
</evidence>
<dbReference type="GO" id="GO:0004803">
    <property type="term" value="F:transposase activity"/>
    <property type="evidence" value="ECO:0007669"/>
    <property type="project" value="UniProtKB-UniRule"/>
</dbReference>
<evidence type="ECO:0000256" key="6">
    <source>
        <dbReference type="RuleBase" id="RU365089"/>
    </source>
</evidence>
<proteinExistence type="inferred from homology"/>